<dbReference type="EMBL" id="NEXX01000001">
    <property type="protein sequence ID" value="OUY08813.1"/>
    <property type="molecule type" value="Genomic_DNA"/>
</dbReference>
<keyword evidence="4" id="KW-0699">rRNA-binding</keyword>
<evidence type="ECO:0000256" key="3">
    <source>
        <dbReference type="ARBA" id="ARBA00023274"/>
    </source>
</evidence>
<comment type="subunit">
    <text evidence="4">Part of the 50S ribosomal subunit.</text>
</comment>
<dbReference type="GO" id="GO:0022625">
    <property type="term" value="C:cytosolic large ribosomal subunit"/>
    <property type="evidence" value="ECO:0007669"/>
    <property type="project" value="TreeGrafter"/>
</dbReference>
<dbReference type="InterPro" id="IPR030878">
    <property type="entry name" value="Ribosomal_uL15"/>
</dbReference>
<dbReference type="Proteomes" id="UP000196536">
    <property type="component" value="Unassembled WGS sequence"/>
</dbReference>
<dbReference type="InterPro" id="IPR021131">
    <property type="entry name" value="Ribosomal_uL15/eL18"/>
</dbReference>
<comment type="caution">
    <text evidence="7">The sequence shown here is derived from an EMBL/GenBank/DDBJ whole genome shotgun (WGS) entry which is preliminary data.</text>
</comment>
<dbReference type="Gene3D" id="3.100.10.10">
    <property type="match status" value="1"/>
</dbReference>
<dbReference type="HAMAP" id="MF_01341">
    <property type="entry name" value="Ribosomal_uL15"/>
    <property type="match status" value="1"/>
</dbReference>
<proteinExistence type="inferred from homology"/>
<protein>
    <recommendedName>
        <fullName evidence="4">Large ribosomal subunit protein uL15</fullName>
    </recommendedName>
</protein>
<evidence type="ECO:0000313" key="8">
    <source>
        <dbReference type="Proteomes" id="UP000196536"/>
    </source>
</evidence>
<reference evidence="7 8" key="1">
    <citation type="submission" date="2017-05" db="EMBL/GenBank/DDBJ databases">
        <title>Acinetobacter populi ANC 5415 (= PBJ7), whole genome shotgun sequencing project.</title>
        <authorList>
            <person name="Nemec A."/>
            <person name="Radolfova-Krizova L."/>
        </authorList>
    </citation>
    <scope>NUCLEOTIDE SEQUENCE [LARGE SCALE GENOMIC DNA]</scope>
    <source>
        <strain evidence="7 8">PBJ7</strain>
    </source>
</reference>
<feature type="region of interest" description="Disordered" evidence="5">
    <location>
        <begin position="19"/>
        <end position="53"/>
    </location>
</feature>
<feature type="domain" description="Large ribosomal subunit protein uL15/eL18" evidence="6">
    <location>
        <begin position="81"/>
        <end position="145"/>
    </location>
</feature>
<accession>A0A1Z9Z2V8</accession>
<name>A0A1Z9Z2V8_9GAMM</name>
<organism evidence="7 8">
    <name type="scientific">Acinetobacter populi</name>
    <dbReference type="NCBI Taxonomy" id="1582270"/>
    <lineage>
        <taxon>Bacteria</taxon>
        <taxon>Pseudomonadati</taxon>
        <taxon>Pseudomonadota</taxon>
        <taxon>Gammaproteobacteria</taxon>
        <taxon>Moraxellales</taxon>
        <taxon>Moraxellaceae</taxon>
        <taxon>Acinetobacter</taxon>
    </lineage>
</organism>
<dbReference type="AlphaFoldDB" id="A0A1Z9Z2V8"/>
<evidence type="ECO:0000256" key="5">
    <source>
        <dbReference type="SAM" id="MobiDB-lite"/>
    </source>
</evidence>
<dbReference type="GO" id="GO:0006412">
    <property type="term" value="P:translation"/>
    <property type="evidence" value="ECO:0007669"/>
    <property type="project" value="UniProtKB-UniRule"/>
</dbReference>
<evidence type="ECO:0000256" key="4">
    <source>
        <dbReference type="HAMAP-Rule" id="MF_01341"/>
    </source>
</evidence>
<evidence type="ECO:0000259" key="6">
    <source>
        <dbReference type="Pfam" id="PF00828"/>
    </source>
</evidence>
<dbReference type="InterPro" id="IPR036227">
    <property type="entry name" value="Ribosomal_uL15/eL18_sf"/>
</dbReference>
<dbReference type="PANTHER" id="PTHR12934:SF11">
    <property type="entry name" value="LARGE RIBOSOMAL SUBUNIT PROTEIN UL15M"/>
    <property type="match status" value="1"/>
</dbReference>
<dbReference type="GO" id="GO:0003735">
    <property type="term" value="F:structural constituent of ribosome"/>
    <property type="evidence" value="ECO:0007669"/>
    <property type="project" value="InterPro"/>
</dbReference>
<dbReference type="SUPFAM" id="SSF52080">
    <property type="entry name" value="Ribosomal proteins L15p and L18e"/>
    <property type="match status" value="1"/>
</dbReference>
<feature type="compositionally biased region" description="Gly residues" evidence="5">
    <location>
        <begin position="23"/>
        <end position="37"/>
    </location>
</feature>
<comment type="similarity">
    <text evidence="1 4">Belongs to the universal ribosomal protein uL15 family.</text>
</comment>
<keyword evidence="3 4" id="KW-0687">Ribonucleoprotein</keyword>
<gene>
    <name evidence="4" type="primary">rplO</name>
    <name evidence="7" type="ORF">CAP51_04135</name>
</gene>
<evidence type="ECO:0000313" key="7">
    <source>
        <dbReference type="EMBL" id="OUY08813.1"/>
    </source>
</evidence>
<dbReference type="OrthoDB" id="9810293at2"/>
<dbReference type="InterPro" id="IPR005749">
    <property type="entry name" value="Ribosomal_uL15_bac-type"/>
</dbReference>
<comment type="function">
    <text evidence="4">Binds to the 23S rRNA.</text>
</comment>
<evidence type="ECO:0000256" key="1">
    <source>
        <dbReference type="ARBA" id="ARBA00007320"/>
    </source>
</evidence>
<evidence type="ECO:0000256" key="2">
    <source>
        <dbReference type="ARBA" id="ARBA00022980"/>
    </source>
</evidence>
<keyword evidence="2 4" id="KW-0689">Ribosomal protein</keyword>
<sequence>MTLRLNELAPAEGAKRDNLRVGRGIGSGVGKTGGRGVKGQKSRKSGGVRPGFEGGQTAIYRRLPKFGFTSQIALKTAEVRLSELNKVEGDIISLETLKAANVVRRDQLRARVVLSGEVTRAFTVQGIALTKGAKAAIEAADGKVEE</sequence>
<dbReference type="PANTHER" id="PTHR12934">
    <property type="entry name" value="50S RIBOSOMAL PROTEIN L15"/>
    <property type="match status" value="1"/>
</dbReference>
<dbReference type="Pfam" id="PF00828">
    <property type="entry name" value="Ribosomal_L27A"/>
    <property type="match status" value="1"/>
</dbReference>
<dbReference type="RefSeq" id="WP_087619472.1">
    <property type="nucleotide sequence ID" value="NZ_NEXX01000001.1"/>
</dbReference>
<keyword evidence="4" id="KW-0694">RNA-binding</keyword>
<keyword evidence="8" id="KW-1185">Reference proteome</keyword>
<dbReference type="GO" id="GO:0019843">
    <property type="term" value="F:rRNA binding"/>
    <property type="evidence" value="ECO:0007669"/>
    <property type="project" value="UniProtKB-UniRule"/>
</dbReference>
<dbReference type="NCBIfam" id="TIGR01071">
    <property type="entry name" value="rplO_bact"/>
    <property type="match status" value="1"/>
</dbReference>